<organism evidence="2 3">
    <name type="scientific">Ophiobolus disseminans</name>
    <dbReference type="NCBI Taxonomy" id="1469910"/>
    <lineage>
        <taxon>Eukaryota</taxon>
        <taxon>Fungi</taxon>
        <taxon>Dikarya</taxon>
        <taxon>Ascomycota</taxon>
        <taxon>Pezizomycotina</taxon>
        <taxon>Dothideomycetes</taxon>
        <taxon>Pleosporomycetidae</taxon>
        <taxon>Pleosporales</taxon>
        <taxon>Pleosporineae</taxon>
        <taxon>Phaeosphaeriaceae</taxon>
        <taxon>Ophiobolus</taxon>
    </lineage>
</organism>
<feature type="compositionally biased region" description="Polar residues" evidence="1">
    <location>
        <begin position="100"/>
        <end position="110"/>
    </location>
</feature>
<sequence>MAGFGNRTAPDYVAEDMTDQHASTRLGLTDSHGAYSNAHPKYGSGATGGAGFGNKSDAPTTHTSNDEFRFDKHKNTSAYSGADESRAGSGSTAGAGFGNKTGSFGNSGDSTLGKVMEKAGHMMKNENMVAKGAAKREEKRVGEETGPFAN</sequence>
<evidence type="ECO:0000313" key="3">
    <source>
        <dbReference type="Proteomes" id="UP000799424"/>
    </source>
</evidence>
<feature type="compositionally biased region" description="Basic and acidic residues" evidence="1">
    <location>
        <begin position="64"/>
        <end position="74"/>
    </location>
</feature>
<feature type="compositionally biased region" description="Basic and acidic residues" evidence="1">
    <location>
        <begin position="134"/>
        <end position="143"/>
    </location>
</feature>
<gene>
    <name evidence="2" type="ORF">CC86DRAFT_412978</name>
</gene>
<evidence type="ECO:0000256" key="1">
    <source>
        <dbReference type="SAM" id="MobiDB-lite"/>
    </source>
</evidence>
<dbReference type="OrthoDB" id="203279at2759"/>
<keyword evidence="3" id="KW-1185">Reference proteome</keyword>
<name>A0A6A6ZE23_9PLEO</name>
<evidence type="ECO:0000313" key="2">
    <source>
        <dbReference type="EMBL" id="KAF2819270.1"/>
    </source>
</evidence>
<protein>
    <submittedName>
        <fullName evidence="2">Uncharacterized protein</fullName>
    </submittedName>
</protein>
<dbReference type="EMBL" id="MU006245">
    <property type="protein sequence ID" value="KAF2819270.1"/>
    <property type="molecule type" value="Genomic_DNA"/>
</dbReference>
<feature type="region of interest" description="Disordered" evidence="1">
    <location>
        <begin position="1"/>
        <end position="150"/>
    </location>
</feature>
<reference evidence="2" key="1">
    <citation type="journal article" date="2020" name="Stud. Mycol.">
        <title>101 Dothideomycetes genomes: a test case for predicting lifestyles and emergence of pathogens.</title>
        <authorList>
            <person name="Haridas S."/>
            <person name="Albert R."/>
            <person name="Binder M."/>
            <person name="Bloem J."/>
            <person name="Labutti K."/>
            <person name="Salamov A."/>
            <person name="Andreopoulos B."/>
            <person name="Baker S."/>
            <person name="Barry K."/>
            <person name="Bills G."/>
            <person name="Bluhm B."/>
            <person name="Cannon C."/>
            <person name="Castanera R."/>
            <person name="Culley D."/>
            <person name="Daum C."/>
            <person name="Ezra D."/>
            <person name="Gonzalez J."/>
            <person name="Henrissat B."/>
            <person name="Kuo A."/>
            <person name="Liang C."/>
            <person name="Lipzen A."/>
            <person name="Lutzoni F."/>
            <person name="Magnuson J."/>
            <person name="Mondo S."/>
            <person name="Nolan M."/>
            <person name="Ohm R."/>
            <person name="Pangilinan J."/>
            <person name="Park H.-J."/>
            <person name="Ramirez L."/>
            <person name="Alfaro M."/>
            <person name="Sun H."/>
            <person name="Tritt A."/>
            <person name="Yoshinaga Y."/>
            <person name="Zwiers L.-H."/>
            <person name="Turgeon B."/>
            <person name="Goodwin S."/>
            <person name="Spatafora J."/>
            <person name="Crous P."/>
            <person name="Grigoriev I."/>
        </authorList>
    </citation>
    <scope>NUCLEOTIDE SEQUENCE</scope>
    <source>
        <strain evidence="2">CBS 113818</strain>
    </source>
</reference>
<feature type="compositionally biased region" description="Basic and acidic residues" evidence="1">
    <location>
        <begin position="115"/>
        <end position="124"/>
    </location>
</feature>
<accession>A0A6A6ZE23</accession>
<dbReference type="AlphaFoldDB" id="A0A6A6ZE23"/>
<proteinExistence type="predicted"/>
<dbReference type="Proteomes" id="UP000799424">
    <property type="component" value="Unassembled WGS sequence"/>
</dbReference>